<accession>A0ABW3EMW0</accession>
<reference evidence="2" key="1">
    <citation type="journal article" date="2019" name="Int. J. Syst. Evol. Microbiol.">
        <title>The Global Catalogue of Microorganisms (GCM) 10K type strain sequencing project: providing services to taxonomists for standard genome sequencing and annotation.</title>
        <authorList>
            <consortium name="The Broad Institute Genomics Platform"/>
            <consortium name="The Broad Institute Genome Sequencing Center for Infectious Disease"/>
            <person name="Wu L."/>
            <person name="Ma J."/>
        </authorList>
    </citation>
    <scope>NUCLEOTIDE SEQUENCE [LARGE SCALE GENOMIC DNA]</scope>
    <source>
        <strain evidence="2">JCM 31202</strain>
    </source>
</reference>
<dbReference type="InterPro" id="IPR054188">
    <property type="entry name" value="DUF6893"/>
</dbReference>
<protein>
    <submittedName>
        <fullName evidence="1">DUF6893 family small protein</fullName>
    </submittedName>
</protein>
<keyword evidence="2" id="KW-1185">Reference proteome</keyword>
<comment type="caution">
    <text evidence="1">The sequence shown here is derived from an EMBL/GenBank/DDBJ whole genome shotgun (WGS) entry which is preliminary data.</text>
</comment>
<organism evidence="1 2">
    <name type="scientific">Actinomadura sediminis</name>
    <dbReference type="NCBI Taxonomy" id="1038904"/>
    <lineage>
        <taxon>Bacteria</taxon>
        <taxon>Bacillati</taxon>
        <taxon>Actinomycetota</taxon>
        <taxon>Actinomycetes</taxon>
        <taxon>Streptosporangiales</taxon>
        <taxon>Thermomonosporaceae</taxon>
        <taxon>Actinomadura</taxon>
    </lineage>
</organism>
<evidence type="ECO:0000313" key="1">
    <source>
        <dbReference type="EMBL" id="MFD0900283.1"/>
    </source>
</evidence>
<sequence length="35" mass="4062">MRMWKIAAAVAALACLAMLVKEYPAMKRYIKMEKM</sequence>
<proteinExistence type="predicted"/>
<dbReference type="RefSeq" id="WP_378297238.1">
    <property type="nucleotide sequence ID" value="NZ_JBHTJA010000009.1"/>
</dbReference>
<evidence type="ECO:0000313" key="2">
    <source>
        <dbReference type="Proteomes" id="UP001596972"/>
    </source>
</evidence>
<dbReference type="EMBL" id="JBHTJA010000009">
    <property type="protein sequence ID" value="MFD0900283.1"/>
    <property type="molecule type" value="Genomic_DNA"/>
</dbReference>
<dbReference type="Proteomes" id="UP001596972">
    <property type="component" value="Unassembled WGS sequence"/>
</dbReference>
<dbReference type="Pfam" id="PF21833">
    <property type="entry name" value="DUF6893"/>
    <property type="match status" value="1"/>
</dbReference>
<gene>
    <name evidence="1" type="ORF">ACFQ11_07765</name>
</gene>
<name>A0ABW3EMW0_9ACTN</name>